<dbReference type="Gene3D" id="2.170.190.11">
    <property type="entry name" value="Molybdopterin biosynthesis moea protein, domain 3"/>
    <property type="match status" value="1"/>
</dbReference>
<dbReference type="Proteomes" id="UP001165122">
    <property type="component" value="Unassembled WGS sequence"/>
</dbReference>
<comment type="pathway">
    <text evidence="1 6">Cofactor biosynthesis; molybdopterin biosynthesis.</text>
</comment>
<dbReference type="Pfam" id="PF03454">
    <property type="entry name" value="MoeA_C"/>
    <property type="match status" value="1"/>
</dbReference>
<organism evidence="8 9">
    <name type="scientific">Triparma laevis f. longispina</name>
    <dbReference type="NCBI Taxonomy" id="1714387"/>
    <lineage>
        <taxon>Eukaryota</taxon>
        <taxon>Sar</taxon>
        <taxon>Stramenopiles</taxon>
        <taxon>Ochrophyta</taxon>
        <taxon>Bolidophyceae</taxon>
        <taxon>Parmales</taxon>
        <taxon>Triparmaceae</taxon>
        <taxon>Triparma</taxon>
    </lineage>
</organism>
<dbReference type="Gene3D" id="3.40.980.10">
    <property type="entry name" value="MoaB/Mog-like domain"/>
    <property type="match status" value="1"/>
</dbReference>
<comment type="function">
    <text evidence="6">Catalyzes two steps in the biosynthesis of the molybdenum cofactor. In the first step, molybdopterin is adenylated. Subsequently, molybdate is inserted into adenylated molybdopterin and AMP is released.</text>
</comment>
<dbReference type="OrthoDB" id="4349954at2759"/>
<proteinExistence type="inferred from homology"/>
<dbReference type="InterPro" id="IPR036425">
    <property type="entry name" value="MoaB/Mog-like_dom_sf"/>
</dbReference>
<keyword evidence="6" id="KW-0479">Metal-binding</keyword>
<dbReference type="GO" id="GO:0061599">
    <property type="term" value="F:molybdopterin molybdotransferase activity"/>
    <property type="evidence" value="ECO:0007669"/>
    <property type="project" value="UniProtKB-UniRule"/>
</dbReference>
<evidence type="ECO:0000256" key="3">
    <source>
        <dbReference type="ARBA" id="ARBA00008339"/>
    </source>
</evidence>
<dbReference type="InterPro" id="IPR005111">
    <property type="entry name" value="MoeA_C_domain_IV"/>
</dbReference>
<dbReference type="Gene3D" id="3.90.105.10">
    <property type="entry name" value="Molybdopterin biosynthesis moea protein, domain 2"/>
    <property type="match status" value="1"/>
</dbReference>
<dbReference type="GO" id="GO:0005524">
    <property type="term" value="F:ATP binding"/>
    <property type="evidence" value="ECO:0007669"/>
    <property type="project" value="UniProtKB-UniRule"/>
</dbReference>
<dbReference type="SUPFAM" id="SSF63882">
    <property type="entry name" value="MoeA N-terminal region -like"/>
    <property type="match status" value="1"/>
</dbReference>
<evidence type="ECO:0000313" key="8">
    <source>
        <dbReference type="EMBL" id="GMI09743.1"/>
    </source>
</evidence>
<dbReference type="GO" id="GO:0005829">
    <property type="term" value="C:cytosol"/>
    <property type="evidence" value="ECO:0007669"/>
    <property type="project" value="TreeGrafter"/>
</dbReference>
<reference evidence="9" key="1">
    <citation type="journal article" date="2023" name="Commun. Biol.">
        <title>Genome analysis of Parmales, the sister group of diatoms, reveals the evolutionary specialization of diatoms from phago-mixotrophs to photoautotrophs.</title>
        <authorList>
            <person name="Ban H."/>
            <person name="Sato S."/>
            <person name="Yoshikawa S."/>
            <person name="Yamada K."/>
            <person name="Nakamura Y."/>
            <person name="Ichinomiya M."/>
            <person name="Sato N."/>
            <person name="Blanc-Mathieu R."/>
            <person name="Endo H."/>
            <person name="Kuwata A."/>
            <person name="Ogata H."/>
        </authorList>
    </citation>
    <scope>NUCLEOTIDE SEQUENCE [LARGE SCALE GENOMIC DNA]</scope>
    <source>
        <strain evidence="9">NIES 3700</strain>
    </source>
</reference>
<comment type="catalytic activity">
    <reaction evidence="6">
        <text>molybdopterin + ATP + H(+) = adenylyl-molybdopterin + diphosphate</text>
        <dbReference type="Rhea" id="RHEA:31331"/>
        <dbReference type="ChEBI" id="CHEBI:15378"/>
        <dbReference type="ChEBI" id="CHEBI:30616"/>
        <dbReference type="ChEBI" id="CHEBI:33019"/>
        <dbReference type="ChEBI" id="CHEBI:58698"/>
        <dbReference type="ChEBI" id="CHEBI:62727"/>
    </reaction>
</comment>
<dbReference type="NCBIfam" id="TIGR00177">
    <property type="entry name" value="molyb_syn"/>
    <property type="match status" value="1"/>
</dbReference>
<dbReference type="EMBL" id="BRXW01000140">
    <property type="protein sequence ID" value="GMI09743.1"/>
    <property type="molecule type" value="Genomic_DNA"/>
</dbReference>
<comment type="caution">
    <text evidence="8">The sequence shown here is derived from an EMBL/GenBank/DDBJ whole genome shotgun (WGS) entry which is preliminary data.</text>
</comment>
<evidence type="ECO:0000256" key="2">
    <source>
        <dbReference type="ARBA" id="ARBA00007589"/>
    </source>
</evidence>
<dbReference type="SMART" id="SM00852">
    <property type="entry name" value="MoCF_biosynth"/>
    <property type="match status" value="1"/>
</dbReference>
<dbReference type="InterPro" id="IPR038987">
    <property type="entry name" value="MoeA-like"/>
</dbReference>
<comment type="catalytic activity">
    <reaction evidence="6">
        <text>adenylyl-molybdopterin + molybdate = Mo-molybdopterin + AMP + H(+)</text>
        <dbReference type="Rhea" id="RHEA:35047"/>
        <dbReference type="ChEBI" id="CHEBI:15378"/>
        <dbReference type="ChEBI" id="CHEBI:36264"/>
        <dbReference type="ChEBI" id="CHEBI:62727"/>
        <dbReference type="ChEBI" id="CHEBI:71302"/>
        <dbReference type="ChEBI" id="CHEBI:456215"/>
    </reaction>
</comment>
<comment type="similarity">
    <text evidence="2">In the N-terminal section; belongs to the MoaB/Mog family.</text>
</comment>
<gene>
    <name evidence="8" type="ORF">TrLO_g5316</name>
</gene>
<dbReference type="EC" id="2.7.7.75" evidence="4"/>
<evidence type="ECO:0000313" key="9">
    <source>
        <dbReference type="Proteomes" id="UP001165122"/>
    </source>
</evidence>
<dbReference type="Gene3D" id="2.40.340.10">
    <property type="entry name" value="MoeA, C-terminal, domain IV"/>
    <property type="match status" value="1"/>
</dbReference>
<dbReference type="GO" id="GO:0061598">
    <property type="term" value="F:molybdopterin adenylyltransferase activity"/>
    <property type="evidence" value="ECO:0007669"/>
    <property type="project" value="UniProtKB-UniRule"/>
</dbReference>
<sequence length="624" mass="65437">MIPVSDCLSHVLTSATSLPLSTKIIPLLDSINSYSSADVSSSASHPPFRSSIVDGYALPSLDCSRVYAVDKGAKVYAGDDGSGGGVNNNSNSDMACVYVTTGAIVPDGYVAVVNVESCVVKDGGSSLTVSPAFSLPANNNIRPVGCDIPPDVRILRRGQRITPEVVGVLASIGEKEVEVFAQPRVGVVSTGNELVDVSSGEGLAGGKIYDANRYTLLGLVKEFGGEGVDFGIVCDSKESVGEALKKAMLECDVVITSGGVSMGEKDYLAPVMRELGVDIKFDRMYMKPGKPTTFGVGEIEGRKKLIFALPGNPVSAVVCARLLVEPALQVLMGRGVGGEGKGGGVGGGEEGVRVKGILVKGVKLDKIRPEYHRVIVRYGGGGSGGGFRASSTGAQRSSRLMSMVDGDGETSNGLALLPSAEEAGRRIIEDGEEVEILLTGKVLGVQEEKEEGGEDVTIIMVGGEGEKDVGRAKRVLEGGRDVFGFKAKTYIFALGEEGAVEAAIKSEELEWEGAGKLVLVVHFKKFCDKVVRRVGEMVEKRAENMEATIGRIGCGIMGGTFSFYELYCGSRGGMMLVCLGAGGEGRGEKEKWKKLLKEVKKIVKRPRDLIKEDGSGGSGGGGSR</sequence>
<dbReference type="PANTHER" id="PTHR10192">
    <property type="entry name" value="MOLYBDOPTERIN BIOSYNTHESIS PROTEIN"/>
    <property type="match status" value="1"/>
</dbReference>
<comment type="similarity">
    <text evidence="3">In the C-terminal section; belongs to the MoeA family.</text>
</comment>
<keyword evidence="5 6" id="KW-0501">Molybdenum cofactor biosynthesis</keyword>
<accession>A0A9W7FCU8</accession>
<dbReference type="CDD" id="cd00887">
    <property type="entry name" value="MoeA"/>
    <property type="match status" value="1"/>
</dbReference>
<dbReference type="InterPro" id="IPR036135">
    <property type="entry name" value="MoeA_linker/N_sf"/>
</dbReference>
<name>A0A9W7FCU8_9STRA</name>
<dbReference type="GO" id="GO:0046872">
    <property type="term" value="F:metal ion binding"/>
    <property type="evidence" value="ECO:0007669"/>
    <property type="project" value="UniProtKB-UniRule"/>
</dbReference>
<keyword evidence="6" id="KW-0808">Transferase</keyword>
<evidence type="ECO:0000256" key="1">
    <source>
        <dbReference type="ARBA" id="ARBA00005046"/>
    </source>
</evidence>
<dbReference type="Pfam" id="PF03453">
    <property type="entry name" value="MoeA_N"/>
    <property type="match status" value="1"/>
</dbReference>
<dbReference type="Pfam" id="PF00994">
    <property type="entry name" value="MoCF_biosynth"/>
    <property type="match status" value="1"/>
</dbReference>
<dbReference type="InterPro" id="IPR005110">
    <property type="entry name" value="MoeA_linker/N"/>
</dbReference>
<dbReference type="AlphaFoldDB" id="A0A9W7FCU8"/>
<protein>
    <recommendedName>
        <fullName evidence="4">molybdopterin adenylyltransferase</fullName>
        <ecNumber evidence="4">2.7.7.75</ecNumber>
    </recommendedName>
</protein>
<evidence type="ECO:0000256" key="6">
    <source>
        <dbReference type="RuleBase" id="RU365090"/>
    </source>
</evidence>
<comment type="similarity">
    <text evidence="6">Belongs to the MoeA family.</text>
</comment>
<evidence type="ECO:0000256" key="4">
    <source>
        <dbReference type="ARBA" id="ARBA00012509"/>
    </source>
</evidence>
<dbReference type="SUPFAM" id="SSF53218">
    <property type="entry name" value="Molybdenum cofactor biosynthesis proteins"/>
    <property type="match status" value="1"/>
</dbReference>
<feature type="domain" description="MoaB/Mog" evidence="7">
    <location>
        <begin position="186"/>
        <end position="330"/>
    </location>
</feature>
<keyword evidence="9" id="KW-1185">Reference proteome</keyword>
<keyword evidence="6" id="KW-0500">Molybdenum</keyword>
<dbReference type="GO" id="GO:0006777">
    <property type="term" value="P:Mo-molybdopterin cofactor biosynthetic process"/>
    <property type="evidence" value="ECO:0007669"/>
    <property type="project" value="UniProtKB-UniRule"/>
</dbReference>
<comment type="cofactor">
    <cofactor evidence="6">
        <name>Mg(2+)</name>
        <dbReference type="ChEBI" id="CHEBI:18420"/>
    </cofactor>
</comment>
<dbReference type="PANTHER" id="PTHR10192:SF5">
    <property type="entry name" value="GEPHYRIN"/>
    <property type="match status" value="1"/>
</dbReference>
<dbReference type="SUPFAM" id="SSF63867">
    <property type="entry name" value="MoeA C-terminal domain-like"/>
    <property type="match status" value="1"/>
</dbReference>
<evidence type="ECO:0000259" key="7">
    <source>
        <dbReference type="SMART" id="SM00852"/>
    </source>
</evidence>
<evidence type="ECO:0000256" key="5">
    <source>
        <dbReference type="ARBA" id="ARBA00023150"/>
    </source>
</evidence>
<dbReference type="InterPro" id="IPR036688">
    <property type="entry name" value="MoeA_C_domain_IV_sf"/>
</dbReference>
<dbReference type="FunFam" id="3.40.980.10:FF:000001">
    <property type="entry name" value="Molybdopterin molybdenumtransferase"/>
    <property type="match status" value="1"/>
</dbReference>
<dbReference type="InterPro" id="IPR001453">
    <property type="entry name" value="MoaB/Mog_dom"/>
</dbReference>
<keyword evidence="6" id="KW-0460">Magnesium</keyword>